<evidence type="ECO:0000313" key="6">
    <source>
        <dbReference type="Proteomes" id="UP001447188"/>
    </source>
</evidence>
<evidence type="ECO:0000256" key="3">
    <source>
        <dbReference type="SAM" id="MobiDB-lite"/>
    </source>
</evidence>
<feature type="domain" description="Ubiquitin-like" evidence="4">
    <location>
        <begin position="63"/>
        <end position="141"/>
    </location>
</feature>
<dbReference type="PANTHER" id="PTHR46555:SF1">
    <property type="entry name" value="UBIQUITIN-LIKE PROTEIN 4A"/>
    <property type="match status" value="1"/>
</dbReference>
<name>A0ABR3GB74_9PEZI</name>
<sequence length="214" mass="23650">MTELSFSKQFLSTLASRNVRIPSDFCEDLRKLPSRTPYTLPPNKKPKTKRAKLTSDSTSIPTANVIIKSLRGTTISHSIPGTPLSSTILTLKHSLSTATKIPIDKLKLLLKGKVLTDLKTLQELGVEEGADVSVSVMVMGGTAPAPVEEKAEKDEMKEEDLLGEEVVTKKSVLKDEKFWEELREFLKERLGSVSEEEPDVVLAAFKDAWGKRSL</sequence>
<keyword evidence="6" id="KW-1185">Reference proteome</keyword>
<dbReference type="Pfam" id="PF12754">
    <property type="entry name" value="Get5_N"/>
    <property type="match status" value="1"/>
</dbReference>
<keyword evidence="2" id="KW-0963">Cytoplasm</keyword>
<protein>
    <recommendedName>
        <fullName evidence="4">Ubiquitin-like domain-containing protein</fullName>
    </recommendedName>
</protein>
<dbReference type="SUPFAM" id="SSF54236">
    <property type="entry name" value="Ubiquitin-like"/>
    <property type="match status" value="1"/>
</dbReference>
<dbReference type="InterPro" id="IPR000626">
    <property type="entry name" value="Ubiquitin-like_dom"/>
</dbReference>
<dbReference type="PANTHER" id="PTHR46555">
    <property type="entry name" value="UBIQUITIN-LIKE PROTEIN 4A"/>
    <property type="match status" value="1"/>
</dbReference>
<comment type="caution">
    <text evidence="5">The sequence shown here is derived from an EMBL/GenBank/DDBJ whole genome shotgun (WGS) entry which is preliminary data.</text>
</comment>
<evidence type="ECO:0000256" key="2">
    <source>
        <dbReference type="ARBA" id="ARBA00022490"/>
    </source>
</evidence>
<organism evidence="5 6">
    <name type="scientific">Discina gigas</name>
    <dbReference type="NCBI Taxonomy" id="1032678"/>
    <lineage>
        <taxon>Eukaryota</taxon>
        <taxon>Fungi</taxon>
        <taxon>Dikarya</taxon>
        <taxon>Ascomycota</taxon>
        <taxon>Pezizomycotina</taxon>
        <taxon>Pezizomycetes</taxon>
        <taxon>Pezizales</taxon>
        <taxon>Discinaceae</taxon>
        <taxon>Discina</taxon>
    </lineage>
</organism>
<evidence type="ECO:0000256" key="1">
    <source>
        <dbReference type="ARBA" id="ARBA00004514"/>
    </source>
</evidence>
<feature type="region of interest" description="Disordered" evidence="3">
    <location>
        <begin position="35"/>
        <end position="55"/>
    </location>
</feature>
<evidence type="ECO:0000259" key="4">
    <source>
        <dbReference type="PROSITE" id="PS50053"/>
    </source>
</evidence>
<comment type="subcellular location">
    <subcellularLocation>
        <location evidence="1">Cytoplasm</location>
        <location evidence="1">Cytosol</location>
    </subcellularLocation>
</comment>
<evidence type="ECO:0000313" key="5">
    <source>
        <dbReference type="EMBL" id="KAL0633202.1"/>
    </source>
</evidence>
<accession>A0ABR3GB74</accession>
<dbReference type="PROSITE" id="PS50053">
    <property type="entry name" value="UBIQUITIN_2"/>
    <property type="match status" value="1"/>
</dbReference>
<dbReference type="InterPro" id="IPR029071">
    <property type="entry name" value="Ubiquitin-like_domsf"/>
</dbReference>
<dbReference type="Proteomes" id="UP001447188">
    <property type="component" value="Unassembled WGS sequence"/>
</dbReference>
<gene>
    <name evidence="5" type="ORF">Q9L58_007886</name>
</gene>
<dbReference type="Gene3D" id="3.10.20.90">
    <property type="entry name" value="Phosphatidylinositol 3-kinase Catalytic Subunit, Chain A, domain 1"/>
    <property type="match status" value="1"/>
</dbReference>
<dbReference type="EMBL" id="JBBBZM010000133">
    <property type="protein sequence ID" value="KAL0633202.1"/>
    <property type="molecule type" value="Genomic_DNA"/>
</dbReference>
<dbReference type="Gene3D" id="1.10.286.70">
    <property type="entry name" value="Get5 dimerization domain"/>
    <property type="match status" value="1"/>
</dbReference>
<dbReference type="InterPro" id="IPR047154">
    <property type="entry name" value="UBL4A-like"/>
</dbReference>
<dbReference type="InterPro" id="IPR024737">
    <property type="entry name" value="Get5_N"/>
</dbReference>
<reference evidence="5 6" key="1">
    <citation type="submission" date="2024-02" db="EMBL/GenBank/DDBJ databases">
        <title>Discinaceae phylogenomics.</title>
        <authorList>
            <person name="Dirks A.C."/>
            <person name="James T.Y."/>
        </authorList>
    </citation>
    <scope>NUCLEOTIDE SEQUENCE [LARGE SCALE GENOMIC DNA]</scope>
    <source>
        <strain evidence="5 6">ACD0624</strain>
    </source>
</reference>
<proteinExistence type="predicted"/>
<dbReference type="SMART" id="SM00213">
    <property type="entry name" value="UBQ"/>
    <property type="match status" value="1"/>
</dbReference>